<evidence type="ECO:0000313" key="13">
    <source>
        <dbReference type="EMBL" id="KZT34041.1"/>
    </source>
</evidence>
<evidence type="ECO:0000259" key="10">
    <source>
        <dbReference type="Pfam" id="PF17405"/>
    </source>
</evidence>
<dbReference type="STRING" id="1314776.A0A165Z852"/>
<evidence type="ECO:0000256" key="4">
    <source>
        <dbReference type="ARBA" id="ARBA00023242"/>
    </source>
</evidence>
<organism evidence="13 14">
    <name type="scientific">Sistotremastrum suecicum HHB10207 ss-3</name>
    <dbReference type="NCBI Taxonomy" id="1314776"/>
    <lineage>
        <taxon>Eukaryota</taxon>
        <taxon>Fungi</taxon>
        <taxon>Dikarya</taxon>
        <taxon>Basidiomycota</taxon>
        <taxon>Agaricomycotina</taxon>
        <taxon>Agaricomycetes</taxon>
        <taxon>Sistotremastrales</taxon>
        <taxon>Sistotremastraceae</taxon>
        <taxon>Sistotremastrum</taxon>
    </lineage>
</organism>
<keyword evidence="5" id="KW-0687">Ribonucleoprotein</keyword>
<dbReference type="GO" id="GO:0006364">
    <property type="term" value="P:rRNA processing"/>
    <property type="evidence" value="ECO:0007669"/>
    <property type="project" value="UniProtKB-KW"/>
</dbReference>
<feature type="compositionally biased region" description="Basic and acidic residues" evidence="6">
    <location>
        <begin position="8"/>
        <end position="24"/>
    </location>
</feature>
<dbReference type="GO" id="GO:0006409">
    <property type="term" value="P:tRNA export from nucleus"/>
    <property type="evidence" value="ECO:0007669"/>
    <property type="project" value="TreeGrafter"/>
</dbReference>
<sequence length="1272" mass="140037">MGTKRKRAVDDEQKRAPPAEKTEEGEQTVSHNSHKTPSAPEITQIKQSTALFRSTTFHALLTSLVPTVLPKASTIPTLEKFLFDLYAHLTGLKAVEGDHPLRAAERLASTPSDAGVKKKKKKEDKNAVTGISVPWTKPIPTEDVNWKVSFEPPSQEGIRLVGSWAGNAKSMCVKNRSGEWGVDLAAEMPSEMFQEKDFSNGRVFNKRAFFLATLASSFTSGDLFKNIEALYESPSHDPRRTCIRLRSRDPDHGPLPKHFYIRIIPVLPPNSPISLTRLAPTQSNLRIQSFSDPSTSSTPQVTHPPSPAYNSSLSLTTLPPTLLLTIHTYSTQIPSFNECLVLLRIWANQRGYCPSFSKEKGTWNVHGFEDIGGSLWALLIGVVIFGERSVVSKNGVSGKEKARPRMKVGKGLSSYQLFRAVLDLLASRDFVRSPCFMEGEATTPYALETWLEYEGPVLVEPSGRCNVLSTIPPGSLDLLRTDAQSTLFILNRPSNSSVDEDVFGEVFARDEREPLGRFDAYLEFDLSQIPASKLTFAELDAGSRRTYLLAKIERRIRDALGSRAIAVVLLTPHNPPQPISTPTSSPSTASEINRIGVGILFDTKEAYRLVDHGPPASETSAATSASETQEDDDPATKAFKDLWGPKAELRRFKDGRITISVVWEIPASTVGGMMVHNARERIPARIVTYILNHHFSIPSSEILERSSFDDVLVPTKGVERALGPIAPLYGLGWRGKIKAFDEVVKRLKSIADGEAEGSVPLGLVNVQPASSDLRYTSVFPSTPLIPSTSSDGKFAKWSPAVHRNARYIPASDIILQFEKSNKWPDDLPMVQKAKMALLEGMARGLFSSSEWTGRAEVVVDESLLELRGGWGGMDHVYLDIVSPEGYAFRAWVYHDREATLLSRIISPSPLPSLLTGEKPPIWVVAAAKEALEIHEKRYIHAPRHHAAMSALHHRIPAFSHTVRLVKRFFGSWQLLSSIEEEAVELLVAGWFINHASSAVSSTGTGGTEGGGEVGSGSRGFVGVMRWLASWDWRTGIQVPLYTTTSSDNQASLPETDTPDSPSNTINPGAINASWILRTELDIKGGMWTTSGPHVGVADHVKVIAQAFVDAVVEGRADDPKSVFLPSDTYDFTLKLKVEALPRYLQGLDVKEELLRKAGNYVNLLQEPVQDEPVRVDFDPAIMYLRDLQRVYGDTIQFFHDPYGGSIIGGIFNPALNVARPWKVLNGYSTRTADEGEERKKGKKGEIVLNVDGVLDEIVRMGEGLIEGAIKNI</sequence>
<dbReference type="EMBL" id="KV428203">
    <property type="protein sequence ID" value="KZT34041.1"/>
    <property type="molecule type" value="Genomic_DNA"/>
</dbReference>
<dbReference type="OrthoDB" id="10251401at2759"/>
<feature type="region of interest" description="Disordered" evidence="6">
    <location>
        <begin position="1"/>
        <end position="41"/>
    </location>
</feature>
<feature type="domain" description="Nrap protein" evidence="12">
    <location>
        <begin position="1127"/>
        <end position="1266"/>
    </location>
</feature>
<dbReference type="InterPro" id="IPR035368">
    <property type="entry name" value="Nrap_D3"/>
</dbReference>
<dbReference type="Gene3D" id="1.10.1410.10">
    <property type="match status" value="1"/>
</dbReference>
<dbReference type="InterPro" id="IPR035370">
    <property type="entry name" value="Nrap_D5"/>
</dbReference>
<keyword evidence="5" id="KW-0698">rRNA processing</keyword>
<evidence type="ECO:0000256" key="5">
    <source>
        <dbReference type="RuleBase" id="RU364032"/>
    </source>
</evidence>
<feature type="domain" description="Nrap protein" evidence="9">
    <location>
        <begin position="516"/>
        <end position="696"/>
    </location>
</feature>
<evidence type="ECO:0000313" key="14">
    <source>
        <dbReference type="Proteomes" id="UP000076798"/>
    </source>
</evidence>
<dbReference type="InterPro" id="IPR035371">
    <property type="entry name" value="Nrap_D6"/>
</dbReference>
<dbReference type="GO" id="GO:0034456">
    <property type="term" value="C:UTP-C complex"/>
    <property type="evidence" value="ECO:0007669"/>
    <property type="project" value="TreeGrafter"/>
</dbReference>
<gene>
    <name evidence="13" type="ORF">SISSUDRAFT_1053412</name>
</gene>
<dbReference type="PANTHER" id="PTHR17972">
    <property type="entry name" value="NUCLEOLAR RNA-ASSOCIATED PROTEIN"/>
    <property type="match status" value="1"/>
</dbReference>
<dbReference type="GO" id="GO:0032040">
    <property type="term" value="C:small-subunit processome"/>
    <property type="evidence" value="ECO:0007669"/>
    <property type="project" value="TreeGrafter"/>
</dbReference>
<proteinExistence type="inferred from homology"/>
<dbReference type="Pfam" id="PF17406">
    <property type="entry name" value="Nrap_D5"/>
    <property type="match status" value="1"/>
</dbReference>
<evidence type="ECO:0000256" key="3">
    <source>
        <dbReference type="ARBA" id="ARBA00022884"/>
    </source>
</evidence>
<dbReference type="InterPro" id="IPR035369">
    <property type="entry name" value="Nrap_D4"/>
</dbReference>
<accession>A0A165Z852</accession>
<feature type="region of interest" description="Disordered" evidence="6">
    <location>
        <begin position="612"/>
        <end position="639"/>
    </location>
</feature>
<feature type="domain" description="Nrap protein" evidence="7">
    <location>
        <begin position="182"/>
        <end position="330"/>
    </location>
</feature>
<evidence type="ECO:0000256" key="2">
    <source>
        <dbReference type="ARBA" id="ARBA00006674"/>
    </source>
</evidence>
<keyword evidence="3 5" id="KW-0694">RNA-binding</keyword>
<dbReference type="InterPro" id="IPR035367">
    <property type="entry name" value="Nrap_D2"/>
</dbReference>
<feature type="region of interest" description="Disordered" evidence="6">
    <location>
        <begin position="1044"/>
        <end position="1064"/>
    </location>
</feature>
<dbReference type="GO" id="GO:0003723">
    <property type="term" value="F:RNA binding"/>
    <property type="evidence" value="ECO:0007669"/>
    <property type="project" value="UniProtKB-KW"/>
</dbReference>
<comment type="similarity">
    <text evidence="2 5">Belongs to the NRAP family.</text>
</comment>
<keyword evidence="5" id="KW-0690">Ribosome biogenesis</keyword>
<dbReference type="Pfam" id="PF17404">
    <property type="entry name" value="Nrap_D3"/>
    <property type="match status" value="1"/>
</dbReference>
<keyword evidence="14" id="KW-1185">Reference proteome</keyword>
<dbReference type="AlphaFoldDB" id="A0A165Z852"/>
<reference evidence="13 14" key="1">
    <citation type="journal article" date="2016" name="Mol. Biol. Evol.">
        <title>Comparative Genomics of Early-Diverging Mushroom-Forming Fungi Provides Insights into the Origins of Lignocellulose Decay Capabilities.</title>
        <authorList>
            <person name="Nagy L.G."/>
            <person name="Riley R."/>
            <person name="Tritt A."/>
            <person name="Adam C."/>
            <person name="Daum C."/>
            <person name="Floudas D."/>
            <person name="Sun H."/>
            <person name="Yadav J.S."/>
            <person name="Pangilinan J."/>
            <person name="Larsson K.H."/>
            <person name="Matsuura K."/>
            <person name="Barry K."/>
            <person name="Labutti K."/>
            <person name="Kuo R."/>
            <person name="Ohm R.A."/>
            <person name="Bhattacharya S.S."/>
            <person name="Shirouzu T."/>
            <person name="Yoshinaga Y."/>
            <person name="Martin F.M."/>
            <person name="Grigoriev I.V."/>
            <person name="Hibbett D.S."/>
        </authorList>
    </citation>
    <scope>NUCLEOTIDE SEQUENCE [LARGE SCALE GENOMIC DNA]</scope>
    <source>
        <strain evidence="13 14">HHB10207 ss-3</strain>
    </source>
</reference>
<dbReference type="Gene3D" id="3.30.70.3030">
    <property type="match status" value="1"/>
</dbReference>
<evidence type="ECO:0000259" key="12">
    <source>
        <dbReference type="Pfam" id="PF17407"/>
    </source>
</evidence>
<protein>
    <recommendedName>
        <fullName evidence="5">U3 small nucleolar RNA-associated protein 22</fullName>
    </recommendedName>
</protein>
<dbReference type="Pfam" id="PF17405">
    <property type="entry name" value="Nrap_D4"/>
    <property type="match status" value="1"/>
</dbReference>
<evidence type="ECO:0000259" key="7">
    <source>
        <dbReference type="Pfam" id="PF03813"/>
    </source>
</evidence>
<name>A0A165Z852_9AGAM</name>
<keyword evidence="4 5" id="KW-0539">Nucleus</keyword>
<dbReference type="GO" id="GO:0032545">
    <property type="term" value="C:CURI complex"/>
    <property type="evidence" value="ECO:0007669"/>
    <property type="project" value="TreeGrafter"/>
</dbReference>
<feature type="compositionally biased region" description="Low complexity" evidence="6">
    <location>
        <begin position="616"/>
        <end position="627"/>
    </location>
</feature>
<dbReference type="Pfam" id="PF03813">
    <property type="entry name" value="Nrap"/>
    <property type="match status" value="1"/>
</dbReference>
<dbReference type="PANTHER" id="PTHR17972:SF0">
    <property type="entry name" value="NUCLEOLAR PROTEIN 6"/>
    <property type="match status" value="1"/>
</dbReference>
<evidence type="ECO:0000259" key="9">
    <source>
        <dbReference type="Pfam" id="PF17404"/>
    </source>
</evidence>
<evidence type="ECO:0000259" key="11">
    <source>
        <dbReference type="Pfam" id="PF17406"/>
    </source>
</evidence>
<feature type="domain" description="Nrap protein" evidence="10">
    <location>
        <begin position="737"/>
        <end position="953"/>
    </location>
</feature>
<evidence type="ECO:0000259" key="8">
    <source>
        <dbReference type="Pfam" id="PF17403"/>
    </source>
</evidence>
<dbReference type="InterPro" id="IPR005554">
    <property type="entry name" value="NOL6/Upt22"/>
</dbReference>
<evidence type="ECO:0000256" key="6">
    <source>
        <dbReference type="SAM" id="MobiDB-lite"/>
    </source>
</evidence>
<dbReference type="Proteomes" id="UP000076798">
    <property type="component" value="Unassembled WGS sequence"/>
</dbReference>
<dbReference type="Pfam" id="PF17403">
    <property type="entry name" value="Nrap_D2"/>
    <property type="match status" value="1"/>
</dbReference>
<feature type="domain" description="Nrap protein" evidence="8">
    <location>
        <begin position="335"/>
        <end position="494"/>
    </location>
</feature>
<feature type="domain" description="Nrap protein" evidence="11">
    <location>
        <begin position="956"/>
        <end position="1123"/>
    </location>
</feature>
<evidence type="ECO:0000256" key="1">
    <source>
        <dbReference type="ARBA" id="ARBA00004604"/>
    </source>
</evidence>
<dbReference type="Pfam" id="PF17407">
    <property type="entry name" value="Nrap_D6"/>
    <property type="match status" value="1"/>
</dbReference>
<comment type="subcellular location">
    <subcellularLocation>
        <location evidence="1 5">Nucleus</location>
        <location evidence="1 5">Nucleolus</location>
    </subcellularLocation>
</comment>
<dbReference type="InterPro" id="IPR035082">
    <property type="entry name" value="Nrap_D1"/>
</dbReference>